<keyword evidence="2" id="KW-0472">Membrane</keyword>
<feature type="transmembrane region" description="Helical" evidence="2">
    <location>
        <begin position="81"/>
        <end position="99"/>
    </location>
</feature>
<comment type="caution">
    <text evidence="3">The sequence shown here is derived from an EMBL/GenBank/DDBJ whole genome shotgun (WGS) entry which is preliminary data.</text>
</comment>
<evidence type="ECO:0000256" key="2">
    <source>
        <dbReference type="SAM" id="Phobius"/>
    </source>
</evidence>
<dbReference type="AlphaFoldDB" id="A0A8H7KBX4"/>
<sequence length="103" mass="11781">MSVKGTGKVSKTANLFIVGVRTRSWHAPLLSSGKSDDTPQRSLSTQLHSYLRDSNRNSFPPPSRFFRSSQEREPRSSKASFHLWFVHAPCSIIIIIRFLEMFE</sequence>
<dbReference type="Proteomes" id="UP000629468">
    <property type="component" value="Unassembled WGS sequence"/>
</dbReference>
<accession>A0A8H7KBX4</accession>
<dbReference type="EMBL" id="JABXXO010000009">
    <property type="protein sequence ID" value="KAF7770838.1"/>
    <property type="molecule type" value="Genomic_DNA"/>
</dbReference>
<evidence type="ECO:0000313" key="3">
    <source>
        <dbReference type="EMBL" id="KAF7770838.1"/>
    </source>
</evidence>
<feature type="region of interest" description="Disordered" evidence="1">
    <location>
        <begin position="52"/>
        <end position="73"/>
    </location>
</feature>
<protein>
    <submittedName>
        <fullName evidence="3">Uncharacterized protein</fullName>
    </submittedName>
</protein>
<evidence type="ECO:0000256" key="1">
    <source>
        <dbReference type="SAM" id="MobiDB-lite"/>
    </source>
</evidence>
<gene>
    <name evidence="3" type="ORF">Agabi119p4_6812</name>
</gene>
<keyword evidence="2" id="KW-1133">Transmembrane helix</keyword>
<evidence type="ECO:0000313" key="4">
    <source>
        <dbReference type="Proteomes" id="UP000629468"/>
    </source>
</evidence>
<organism evidence="3 4">
    <name type="scientific">Agaricus bisporus var. burnettii</name>
    <dbReference type="NCBI Taxonomy" id="192524"/>
    <lineage>
        <taxon>Eukaryota</taxon>
        <taxon>Fungi</taxon>
        <taxon>Dikarya</taxon>
        <taxon>Basidiomycota</taxon>
        <taxon>Agaricomycotina</taxon>
        <taxon>Agaricomycetes</taxon>
        <taxon>Agaricomycetidae</taxon>
        <taxon>Agaricales</taxon>
        <taxon>Agaricineae</taxon>
        <taxon>Agaricaceae</taxon>
        <taxon>Agaricus</taxon>
    </lineage>
</organism>
<reference evidence="3 4" key="1">
    <citation type="journal article" name="Sci. Rep.">
        <title>Telomere-to-telomere assembled and centromere annotated genomes of the two main subspecies of the button mushroom Agaricus bisporus reveal especially polymorphic chromosome ends.</title>
        <authorList>
            <person name="Sonnenberg A.S.M."/>
            <person name="Sedaghat-Telgerd N."/>
            <person name="Lavrijssen B."/>
            <person name="Ohm R.A."/>
            <person name="Hendrickx P.M."/>
            <person name="Scholtmeijer K."/>
            <person name="Baars J.J.P."/>
            <person name="van Peer A."/>
        </authorList>
    </citation>
    <scope>NUCLEOTIDE SEQUENCE [LARGE SCALE GENOMIC DNA]</scope>
    <source>
        <strain evidence="3 4">H119_p4</strain>
    </source>
</reference>
<proteinExistence type="predicted"/>
<name>A0A8H7KBX4_AGABI</name>
<keyword evidence="2" id="KW-0812">Transmembrane</keyword>